<feature type="region of interest" description="Disordered" evidence="5">
    <location>
        <begin position="123"/>
        <end position="259"/>
    </location>
</feature>
<accession>A0A836CPQ3</accession>
<dbReference type="OrthoDB" id="551633at2759"/>
<comment type="similarity">
    <text evidence="2">Belongs to the RRP17 family.</text>
</comment>
<dbReference type="PANTHER" id="PTHR14577:SF0">
    <property type="entry name" value="NUCLEOLAR PROTEIN 12"/>
    <property type="match status" value="1"/>
</dbReference>
<dbReference type="GO" id="GO:0005730">
    <property type="term" value="C:nucleolus"/>
    <property type="evidence" value="ECO:0007669"/>
    <property type="project" value="UniProtKB-SubCell"/>
</dbReference>
<dbReference type="PANTHER" id="PTHR14577">
    <property type="entry name" value="NUCLEOLAR PROTEIN 12"/>
    <property type="match status" value="1"/>
</dbReference>
<evidence type="ECO:0000256" key="5">
    <source>
        <dbReference type="SAM" id="MobiDB-lite"/>
    </source>
</evidence>
<feature type="region of interest" description="Disordered" evidence="5">
    <location>
        <begin position="52"/>
        <end position="72"/>
    </location>
</feature>
<keyword evidence="4" id="KW-0539">Nucleus</keyword>
<reference evidence="6" key="1">
    <citation type="submission" date="2021-02" db="EMBL/GenBank/DDBJ databases">
        <title>First Annotated Genome of the Yellow-green Alga Tribonema minus.</title>
        <authorList>
            <person name="Mahan K.M."/>
        </authorList>
    </citation>
    <scope>NUCLEOTIDE SEQUENCE</scope>
    <source>
        <strain evidence="6">UTEX B ZZ1240</strain>
    </source>
</reference>
<dbReference type="Proteomes" id="UP000664859">
    <property type="component" value="Unassembled WGS sequence"/>
</dbReference>
<evidence type="ECO:0000256" key="1">
    <source>
        <dbReference type="ARBA" id="ARBA00004604"/>
    </source>
</evidence>
<feature type="compositionally biased region" description="Gly residues" evidence="5">
    <location>
        <begin position="142"/>
        <end position="152"/>
    </location>
</feature>
<evidence type="ECO:0000313" key="7">
    <source>
        <dbReference type="Proteomes" id="UP000664859"/>
    </source>
</evidence>
<feature type="compositionally biased region" description="Basic and acidic residues" evidence="5">
    <location>
        <begin position="52"/>
        <end position="71"/>
    </location>
</feature>
<name>A0A836CPQ3_9STRA</name>
<evidence type="ECO:0000256" key="3">
    <source>
        <dbReference type="ARBA" id="ARBA00023054"/>
    </source>
</evidence>
<comment type="caution">
    <text evidence="6">The sequence shown here is derived from an EMBL/GenBank/DDBJ whole genome shotgun (WGS) entry which is preliminary data.</text>
</comment>
<evidence type="ECO:0000256" key="2">
    <source>
        <dbReference type="ARBA" id="ARBA00007175"/>
    </source>
</evidence>
<dbReference type="InterPro" id="IPR019186">
    <property type="entry name" value="Nucleolar_protein_12"/>
</dbReference>
<evidence type="ECO:0000313" key="6">
    <source>
        <dbReference type="EMBL" id="KAG5191126.1"/>
    </source>
</evidence>
<dbReference type="Pfam" id="PF09805">
    <property type="entry name" value="Nop25"/>
    <property type="match status" value="1"/>
</dbReference>
<evidence type="ECO:0008006" key="8">
    <source>
        <dbReference type="Google" id="ProtNLM"/>
    </source>
</evidence>
<proteinExistence type="inferred from homology"/>
<keyword evidence="3" id="KW-0175">Coiled coil</keyword>
<feature type="compositionally biased region" description="Basic residues" evidence="5">
    <location>
        <begin position="244"/>
        <end position="259"/>
    </location>
</feature>
<dbReference type="EMBL" id="JAFCMP010000023">
    <property type="protein sequence ID" value="KAG5191126.1"/>
    <property type="molecule type" value="Genomic_DNA"/>
</dbReference>
<dbReference type="AlphaFoldDB" id="A0A836CPQ3"/>
<keyword evidence="7" id="KW-1185">Reference proteome</keyword>
<comment type="subcellular location">
    <subcellularLocation>
        <location evidence="1">Nucleus</location>
        <location evidence="1">Nucleolus</location>
    </subcellularLocation>
</comment>
<gene>
    <name evidence="6" type="ORF">JKP88DRAFT_266655</name>
</gene>
<sequence>MGGGDRKKGKKRPITEISFDPEARTEYLQGFHKRKQERRRFGLAMQQIKDRKERLEERKEKRVANQEKLDELGLGSRDLGEFDMKAQRRKATAADPERGAEVVDFADDATRAMFGGDVTVTTTFGIAPGSDDEEDGGREGAEGGGGGGGASGAGHMDEELREHKRAKLARHAQDAHWSLAAVTRRVAAKMPTKKRHGGGGGRGSGGDVKHGSGKAVSRELLARAKGSKGGGRGGGRDGAEGGKGKGKGKGRGGGKSKCG</sequence>
<evidence type="ECO:0000256" key="4">
    <source>
        <dbReference type="ARBA" id="ARBA00023242"/>
    </source>
</evidence>
<dbReference type="GO" id="GO:0019843">
    <property type="term" value="F:rRNA binding"/>
    <property type="evidence" value="ECO:0007669"/>
    <property type="project" value="TreeGrafter"/>
</dbReference>
<organism evidence="6 7">
    <name type="scientific">Tribonema minus</name>
    <dbReference type="NCBI Taxonomy" id="303371"/>
    <lineage>
        <taxon>Eukaryota</taxon>
        <taxon>Sar</taxon>
        <taxon>Stramenopiles</taxon>
        <taxon>Ochrophyta</taxon>
        <taxon>PX clade</taxon>
        <taxon>Xanthophyceae</taxon>
        <taxon>Tribonematales</taxon>
        <taxon>Tribonemataceae</taxon>
        <taxon>Tribonema</taxon>
    </lineage>
</organism>
<feature type="compositionally biased region" description="Basic and acidic residues" evidence="5">
    <location>
        <begin position="234"/>
        <end position="243"/>
    </location>
</feature>
<protein>
    <recommendedName>
        <fullName evidence="8">Nucleolar protein 12</fullName>
    </recommendedName>
</protein>